<dbReference type="InterPro" id="IPR003593">
    <property type="entry name" value="AAA+_ATPase"/>
</dbReference>
<dbReference type="SUPFAM" id="SSF52540">
    <property type="entry name" value="P-loop containing nucleoside triphosphate hydrolases"/>
    <property type="match status" value="2"/>
</dbReference>
<dbReference type="PANTHER" id="PTHR42855:SF1">
    <property type="entry name" value="ABC TRANSPORTER DOMAIN-CONTAINING PROTEIN"/>
    <property type="match status" value="1"/>
</dbReference>
<keyword evidence="2" id="KW-0547">Nucleotide-binding</keyword>
<dbReference type="SMART" id="SM00382">
    <property type="entry name" value="AAA"/>
    <property type="match status" value="2"/>
</dbReference>
<feature type="coiled-coil region" evidence="4">
    <location>
        <begin position="562"/>
        <end position="613"/>
    </location>
</feature>
<dbReference type="CDD" id="cd03221">
    <property type="entry name" value="ABCF_EF-3"/>
    <property type="match status" value="2"/>
</dbReference>
<dbReference type="PROSITE" id="PS50893">
    <property type="entry name" value="ABC_TRANSPORTER_2"/>
    <property type="match status" value="2"/>
</dbReference>
<evidence type="ECO:0000256" key="4">
    <source>
        <dbReference type="SAM" id="Coils"/>
    </source>
</evidence>
<dbReference type="GO" id="GO:0016887">
    <property type="term" value="F:ATP hydrolysis activity"/>
    <property type="evidence" value="ECO:0007669"/>
    <property type="project" value="InterPro"/>
</dbReference>
<evidence type="ECO:0000256" key="1">
    <source>
        <dbReference type="ARBA" id="ARBA00022737"/>
    </source>
</evidence>
<keyword evidence="1" id="KW-0677">Repeat</keyword>
<protein>
    <submittedName>
        <fullName evidence="6">ATP-binding cassette, subfamily F, uup</fullName>
    </submittedName>
</protein>
<dbReference type="InterPro" id="IPR051309">
    <property type="entry name" value="ABCF_ATPase"/>
</dbReference>
<dbReference type="Gene3D" id="1.10.287.380">
    <property type="entry name" value="Valyl-tRNA synthetase, C-terminal domain"/>
    <property type="match status" value="1"/>
</dbReference>
<evidence type="ECO:0000256" key="2">
    <source>
        <dbReference type="ARBA" id="ARBA00022741"/>
    </source>
</evidence>
<keyword evidence="4" id="KW-0175">Coiled coil</keyword>
<gene>
    <name evidence="6" type="ORF">SAMN05216392_0700</name>
</gene>
<proteinExistence type="predicted"/>
<evidence type="ECO:0000313" key="6">
    <source>
        <dbReference type="EMBL" id="SDQ15389.1"/>
    </source>
</evidence>
<dbReference type="EMBL" id="FNKE01000001">
    <property type="protein sequence ID" value="SDQ15389.1"/>
    <property type="molecule type" value="Genomic_DNA"/>
</dbReference>
<dbReference type="FunFam" id="3.40.50.300:FF:000309">
    <property type="entry name" value="ABC transporter ATP-binding protein"/>
    <property type="match status" value="1"/>
</dbReference>
<dbReference type="RefSeq" id="WP_074560371.1">
    <property type="nucleotide sequence ID" value="NZ_FNKE01000001.1"/>
</dbReference>
<dbReference type="Pfam" id="PF12848">
    <property type="entry name" value="ABC_tran_Xtn"/>
    <property type="match status" value="1"/>
</dbReference>
<dbReference type="InterPro" id="IPR027417">
    <property type="entry name" value="P-loop_NTPase"/>
</dbReference>
<dbReference type="InterPro" id="IPR003439">
    <property type="entry name" value="ABC_transporter-like_ATP-bd"/>
</dbReference>
<dbReference type="PANTHER" id="PTHR42855">
    <property type="entry name" value="ABC TRANSPORTER ATP-BINDING SUBUNIT"/>
    <property type="match status" value="1"/>
</dbReference>
<dbReference type="Pfam" id="PF16326">
    <property type="entry name" value="ABC_tran_CTD"/>
    <property type="match status" value="1"/>
</dbReference>
<dbReference type="InterPro" id="IPR037118">
    <property type="entry name" value="Val-tRNA_synth_C_sf"/>
</dbReference>
<dbReference type="GO" id="GO:0003677">
    <property type="term" value="F:DNA binding"/>
    <property type="evidence" value="ECO:0007669"/>
    <property type="project" value="InterPro"/>
</dbReference>
<dbReference type="OrthoDB" id="9760950at2"/>
<dbReference type="GO" id="GO:0005524">
    <property type="term" value="F:ATP binding"/>
    <property type="evidence" value="ECO:0007669"/>
    <property type="project" value="UniProtKB-KW"/>
</dbReference>
<dbReference type="Pfam" id="PF00005">
    <property type="entry name" value="ABC_tran"/>
    <property type="match status" value="2"/>
</dbReference>
<keyword evidence="3 6" id="KW-0067">ATP-binding</keyword>
<dbReference type="Proteomes" id="UP000182870">
    <property type="component" value="Unassembled WGS sequence"/>
</dbReference>
<dbReference type="AlphaFoldDB" id="A0A1H0YJL7"/>
<name>A0A1H0YJL7_STREI</name>
<sequence>MSDFIVEHLTKSVGDKTVFRDISFIIHDFDRIGIIGVNGTGKTTLLDVISGRLGFDGDVSPFSAKNGYKIAYLTQEPEFDDNKTILDTVLSSDLREMTLIKTYETLMANYDEANQDKLEKVMAEMDSLDAWAIESEVKTVLTKLGLEDLSQKVGDLSGGLRRRVQLAQVLLNDADLLLLDEPTNHLDIDTIAWLTNFLKTSKKTVLFITHDRYFLDNVSTRIFELANSQLTEYQGNYQDYVRLRAEQDERDAATLHKKKQLYKQELAWMRTQPQARATKQQARINRFNDLKADLSGTTQSTELEINFETSRIGKKVINFENVSFAFPDKQILTDFNLLVQNKDRIGIVGDNGVGKSTLLNLINGDLQPTSGKLEIGETVRIGYFSQLPKDMDEDKRVINYLQEVADEVKTSVGVTSVTDLLEQFLFPRSTHGTLISKLSGGEKKRLYLLKILIEKPNVLLLDEPTNDLDIATLTVLESFLQTFQGPVITVSHDRYFLDKVANKILAFENGHVREFFGNYTDYLDEKAFEENAAVQVKKEAQQKTEKEKTKKKRMSYFEKQEWEVIEDEIAKLEEDIETIEAQMQENASDYGKLAELQRSLDEANENLLEKYERYEYLSDLAE</sequence>
<reference evidence="6 7" key="1">
    <citation type="submission" date="2016-10" db="EMBL/GenBank/DDBJ databases">
        <authorList>
            <person name="de Groot N.N."/>
        </authorList>
    </citation>
    <scope>NUCLEOTIDE SEQUENCE [LARGE SCALE GENOMIC DNA]</scope>
    <source>
        <strain evidence="6 7">Sb05</strain>
    </source>
</reference>
<dbReference type="FunFam" id="3.40.50.300:FF:000011">
    <property type="entry name" value="Putative ABC transporter ATP-binding component"/>
    <property type="match status" value="1"/>
</dbReference>
<organism evidence="6 7">
    <name type="scientific">Streptococcus equinus</name>
    <name type="common">Streptococcus bovis</name>
    <dbReference type="NCBI Taxonomy" id="1335"/>
    <lineage>
        <taxon>Bacteria</taxon>
        <taxon>Bacillati</taxon>
        <taxon>Bacillota</taxon>
        <taxon>Bacilli</taxon>
        <taxon>Lactobacillales</taxon>
        <taxon>Streptococcaceae</taxon>
        <taxon>Streptococcus</taxon>
    </lineage>
</organism>
<feature type="domain" description="ABC transporter" evidence="5">
    <location>
        <begin position="317"/>
        <end position="534"/>
    </location>
</feature>
<dbReference type="Gene3D" id="3.40.50.300">
    <property type="entry name" value="P-loop containing nucleotide triphosphate hydrolases"/>
    <property type="match status" value="2"/>
</dbReference>
<accession>A0A1H0YJL7</accession>
<evidence type="ECO:0000313" key="7">
    <source>
        <dbReference type="Proteomes" id="UP000182870"/>
    </source>
</evidence>
<evidence type="ECO:0000256" key="3">
    <source>
        <dbReference type="ARBA" id="ARBA00022840"/>
    </source>
</evidence>
<dbReference type="InterPro" id="IPR032524">
    <property type="entry name" value="ABC_tran_C"/>
</dbReference>
<evidence type="ECO:0000259" key="5">
    <source>
        <dbReference type="PROSITE" id="PS50893"/>
    </source>
</evidence>
<feature type="domain" description="ABC transporter" evidence="5">
    <location>
        <begin position="4"/>
        <end position="252"/>
    </location>
</feature>
<dbReference type="InterPro" id="IPR032781">
    <property type="entry name" value="ABC_tran_Xtn"/>
</dbReference>